<dbReference type="OrthoDB" id="9813051at2"/>
<dbReference type="RefSeq" id="WP_111525115.1">
    <property type="nucleotide sequence ID" value="NZ_CP032364.1"/>
</dbReference>
<dbReference type="EMBL" id="CP032364">
    <property type="protein sequence ID" value="AYB00690.1"/>
    <property type="molecule type" value="Genomic_DNA"/>
</dbReference>
<gene>
    <name evidence="1" type="ORF">D4A81_12555</name>
</gene>
<reference evidence="1 2" key="1">
    <citation type="submission" date="2018-09" db="EMBL/GenBank/DDBJ databases">
        <title>Genome sequencing of Lachnoanaerobaculum umeaense DSM 23576.</title>
        <authorList>
            <person name="Kook J.-K."/>
            <person name="Park S.-N."/>
            <person name="Lim Y.K."/>
        </authorList>
    </citation>
    <scope>NUCLEOTIDE SEQUENCE [LARGE SCALE GENOMIC DNA]</scope>
    <source>
        <strain evidence="2">DSM 23576 \ CCUG 58757</strain>
    </source>
</reference>
<dbReference type="NCBIfam" id="TIGR01906">
    <property type="entry name" value="integ_TIGR01906"/>
    <property type="match status" value="1"/>
</dbReference>
<sequence>MKLMRFFLGLIFSFSLMFIVLITSIEIAAYSDFSFYEKEYNKYAVTTFVGISMPELVDITKDMMSYLKGRRENISDIRANINGVENVPFFNEKEIAHMEDVKELFTAAAYIRHLLVAVSIICLILSKIFNGRILDFLSNTLIFGTLFTLCISGILVFIISENFEKYFILFHHMLFENDFWILNPATDNLINMVPQGFFVDITKRILIVFSAFIIFMIGSGMALRKSYK</sequence>
<protein>
    <submittedName>
        <fullName evidence="1">TIGR01906 family membrane protein</fullName>
    </submittedName>
</protein>
<proteinExistence type="predicted"/>
<dbReference type="Proteomes" id="UP000265562">
    <property type="component" value="Chromosome"/>
</dbReference>
<evidence type="ECO:0000313" key="1">
    <source>
        <dbReference type="EMBL" id="AYB00690.1"/>
    </source>
</evidence>
<accession>A0A385Q4C0</accession>
<dbReference type="InterPro" id="IPR010178">
    <property type="entry name" value="Lit"/>
</dbReference>
<keyword evidence="2" id="KW-1185">Reference proteome</keyword>
<dbReference type="AlphaFoldDB" id="A0A385Q4C0"/>
<evidence type="ECO:0000313" key="2">
    <source>
        <dbReference type="Proteomes" id="UP000265562"/>
    </source>
</evidence>
<dbReference type="Pfam" id="PF07314">
    <property type="entry name" value="Lit"/>
    <property type="match status" value="1"/>
</dbReference>
<dbReference type="KEGG" id="lua:D4A81_12555"/>
<organism evidence="1 2">
    <name type="scientific">Lachnoanaerobaculum umeaense</name>
    <dbReference type="NCBI Taxonomy" id="617123"/>
    <lineage>
        <taxon>Bacteria</taxon>
        <taxon>Bacillati</taxon>
        <taxon>Bacillota</taxon>
        <taxon>Clostridia</taxon>
        <taxon>Lachnospirales</taxon>
        <taxon>Lachnospiraceae</taxon>
        <taxon>Lachnoanaerobaculum</taxon>
    </lineage>
</organism>
<name>A0A385Q4C0_9FIRM</name>